<evidence type="ECO:0000256" key="1">
    <source>
        <dbReference type="ARBA" id="ARBA00008645"/>
    </source>
</evidence>
<comment type="similarity">
    <text evidence="1">Belongs to the AB hydrolase superfamily.</text>
</comment>
<dbReference type="AlphaFoldDB" id="A0A6M2DR19"/>
<protein>
    <submittedName>
        <fullName evidence="4">Putative valacyclovir hydrolase</fullName>
    </submittedName>
</protein>
<dbReference type="InterPro" id="IPR050266">
    <property type="entry name" value="AB_hydrolase_sf"/>
</dbReference>
<evidence type="ECO:0000259" key="3">
    <source>
        <dbReference type="Pfam" id="PF00561"/>
    </source>
</evidence>
<dbReference type="InterPro" id="IPR000073">
    <property type="entry name" value="AB_hydrolase_1"/>
</dbReference>
<dbReference type="InterPro" id="IPR029058">
    <property type="entry name" value="AB_hydrolase_fold"/>
</dbReference>
<dbReference type="GO" id="GO:0016020">
    <property type="term" value="C:membrane"/>
    <property type="evidence" value="ECO:0007669"/>
    <property type="project" value="TreeGrafter"/>
</dbReference>
<reference evidence="4" key="1">
    <citation type="submission" date="2020-03" db="EMBL/GenBank/DDBJ databases">
        <title>Transcriptomic Profiling of the Digestive Tract of the Rat Flea, Xenopsylla cheopis, Following Blood Feeding and Infection with Yersinia pestis.</title>
        <authorList>
            <person name="Bland D.M."/>
            <person name="Martens C.A."/>
            <person name="Virtaneva K."/>
            <person name="Kanakabandi K."/>
            <person name="Long D."/>
            <person name="Rosenke R."/>
            <person name="Saturday G.A."/>
            <person name="Hoyt F.H."/>
            <person name="Bruno D.P."/>
            <person name="Ribeiro J.M.C."/>
            <person name="Hinnebusch J."/>
        </authorList>
    </citation>
    <scope>NUCLEOTIDE SEQUENCE</scope>
</reference>
<dbReference type="Pfam" id="PF00561">
    <property type="entry name" value="Abhydrolase_1"/>
    <property type="match status" value="1"/>
</dbReference>
<sequence>MSSATASQESNLNNISKNSLVEGEWKEHTIPVPWGQVAGKWWGPPDQQPILCIHGWQDNAGTFDTLIPLLPKNLSYLCIDLPGHGLSTHYPKGLHYYLFWDGISLIRRIVKQYNWNKIKLMGHSLGGALCFMYAASFPEEIDSFISLDILGPTVRDVENTANRMGAAIDKFLKYETIPESSLPFYDYNESIKLVLEAYDGSVTTESCQILMKRGMAHSYSQGREGYHFARDLRLKVSLMGMLSIEQVLAFASQIQCKVLCIRGVPGLKFDKPEYFQSVVQKVQEKAGKFCYHEIQGTHHLHLNTPDKISGIITDFLEI</sequence>
<keyword evidence="2 4" id="KW-0378">Hydrolase</keyword>
<dbReference type="Gene3D" id="3.40.50.1820">
    <property type="entry name" value="alpha/beta hydrolase"/>
    <property type="match status" value="1"/>
</dbReference>
<name>A0A6M2DR19_XENCH</name>
<evidence type="ECO:0000256" key="2">
    <source>
        <dbReference type="ARBA" id="ARBA00022801"/>
    </source>
</evidence>
<dbReference type="PANTHER" id="PTHR43798:SF14">
    <property type="entry name" value="SERINE HYDROLASE-LIKE PROTEIN DDB_G0286239"/>
    <property type="match status" value="1"/>
</dbReference>
<dbReference type="PRINTS" id="PR00111">
    <property type="entry name" value="ABHYDROLASE"/>
</dbReference>
<dbReference type="GO" id="GO:0016787">
    <property type="term" value="F:hydrolase activity"/>
    <property type="evidence" value="ECO:0007669"/>
    <property type="project" value="UniProtKB-KW"/>
</dbReference>
<proteinExistence type="inferred from homology"/>
<dbReference type="EMBL" id="GIIL01003855">
    <property type="protein sequence ID" value="NOV47581.1"/>
    <property type="molecule type" value="Transcribed_RNA"/>
</dbReference>
<organism evidence="4">
    <name type="scientific">Xenopsylla cheopis</name>
    <name type="common">Oriental rat flea</name>
    <name type="synonym">Pulex cheopis</name>
    <dbReference type="NCBI Taxonomy" id="163159"/>
    <lineage>
        <taxon>Eukaryota</taxon>
        <taxon>Metazoa</taxon>
        <taxon>Ecdysozoa</taxon>
        <taxon>Arthropoda</taxon>
        <taxon>Hexapoda</taxon>
        <taxon>Insecta</taxon>
        <taxon>Pterygota</taxon>
        <taxon>Neoptera</taxon>
        <taxon>Endopterygota</taxon>
        <taxon>Siphonaptera</taxon>
        <taxon>Pulicidae</taxon>
        <taxon>Xenopsyllinae</taxon>
        <taxon>Xenopsylla</taxon>
    </lineage>
</organism>
<dbReference type="PANTHER" id="PTHR43798">
    <property type="entry name" value="MONOACYLGLYCEROL LIPASE"/>
    <property type="match status" value="1"/>
</dbReference>
<accession>A0A6M2DR19</accession>
<dbReference type="SUPFAM" id="SSF53474">
    <property type="entry name" value="alpha/beta-Hydrolases"/>
    <property type="match status" value="1"/>
</dbReference>
<feature type="domain" description="AB hydrolase-1" evidence="3">
    <location>
        <begin position="49"/>
        <end position="163"/>
    </location>
</feature>
<evidence type="ECO:0000313" key="4">
    <source>
        <dbReference type="EMBL" id="NOV47581.1"/>
    </source>
</evidence>